<dbReference type="EMBL" id="JAWQEG010006727">
    <property type="protein sequence ID" value="KAK3854047.1"/>
    <property type="molecule type" value="Genomic_DNA"/>
</dbReference>
<feature type="compositionally biased region" description="Basic and acidic residues" evidence="1">
    <location>
        <begin position="94"/>
        <end position="104"/>
    </location>
</feature>
<keyword evidence="3" id="KW-1185">Reference proteome</keyword>
<name>A0AAE1BNJ1_PETCI</name>
<proteinExistence type="predicted"/>
<feature type="region of interest" description="Disordered" evidence="1">
    <location>
        <begin position="94"/>
        <end position="115"/>
    </location>
</feature>
<gene>
    <name evidence="2" type="ORF">Pcinc_039444</name>
</gene>
<protein>
    <submittedName>
        <fullName evidence="2">Uncharacterized protein</fullName>
    </submittedName>
</protein>
<dbReference type="Proteomes" id="UP001286313">
    <property type="component" value="Unassembled WGS sequence"/>
</dbReference>
<evidence type="ECO:0000313" key="2">
    <source>
        <dbReference type="EMBL" id="KAK3854047.1"/>
    </source>
</evidence>
<evidence type="ECO:0000256" key="1">
    <source>
        <dbReference type="SAM" id="MobiDB-lite"/>
    </source>
</evidence>
<organism evidence="2 3">
    <name type="scientific">Petrolisthes cinctipes</name>
    <name type="common">Flat porcelain crab</name>
    <dbReference type="NCBI Taxonomy" id="88211"/>
    <lineage>
        <taxon>Eukaryota</taxon>
        <taxon>Metazoa</taxon>
        <taxon>Ecdysozoa</taxon>
        <taxon>Arthropoda</taxon>
        <taxon>Crustacea</taxon>
        <taxon>Multicrustacea</taxon>
        <taxon>Malacostraca</taxon>
        <taxon>Eumalacostraca</taxon>
        <taxon>Eucarida</taxon>
        <taxon>Decapoda</taxon>
        <taxon>Pleocyemata</taxon>
        <taxon>Anomura</taxon>
        <taxon>Galatheoidea</taxon>
        <taxon>Porcellanidae</taxon>
        <taxon>Petrolisthes</taxon>
    </lineage>
</organism>
<accession>A0AAE1BNJ1</accession>
<comment type="caution">
    <text evidence="2">The sequence shown here is derived from an EMBL/GenBank/DDBJ whole genome shotgun (WGS) entry which is preliminary data.</text>
</comment>
<evidence type="ECO:0000313" key="3">
    <source>
        <dbReference type="Proteomes" id="UP001286313"/>
    </source>
</evidence>
<reference evidence="2" key="1">
    <citation type="submission" date="2023-10" db="EMBL/GenBank/DDBJ databases">
        <title>Genome assemblies of two species of porcelain crab, Petrolisthes cinctipes and Petrolisthes manimaculis (Anomura: Porcellanidae).</title>
        <authorList>
            <person name="Angst P."/>
        </authorList>
    </citation>
    <scope>NUCLEOTIDE SEQUENCE</scope>
    <source>
        <strain evidence="2">PB745_01</strain>
        <tissue evidence="2">Gill</tissue>
    </source>
</reference>
<sequence>MVKQLVRSWRAVLKQLIGGTGCVLSRQPPPHSSTAFVIYFHYCKRTLTMSGQIIAPGCSVYIHVQVSDVSGIVLVSSHQGEEVEVENVIHPEVDEPISGEREITPRPWNRRRRNT</sequence>
<dbReference type="AlphaFoldDB" id="A0AAE1BNJ1"/>